<dbReference type="FunFam" id="3.30.160.60:FF:000688">
    <property type="entry name" value="zinc finger protein 197 isoform X1"/>
    <property type="match status" value="1"/>
</dbReference>
<dbReference type="PANTHER" id="PTHR24394:SF29">
    <property type="entry name" value="MYONEURIN"/>
    <property type="match status" value="1"/>
</dbReference>
<dbReference type="SMART" id="SM00868">
    <property type="entry name" value="zf-AD"/>
    <property type="match status" value="1"/>
</dbReference>
<organism evidence="9 10">
    <name type="scientific">Leptidea sinapis</name>
    <dbReference type="NCBI Taxonomy" id="189913"/>
    <lineage>
        <taxon>Eukaryota</taxon>
        <taxon>Metazoa</taxon>
        <taxon>Ecdysozoa</taxon>
        <taxon>Arthropoda</taxon>
        <taxon>Hexapoda</taxon>
        <taxon>Insecta</taxon>
        <taxon>Pterygota</taxon>
        <taxon>Neoptera</taxon>
        <taxon>Endopterygota</taxon>
        <taxon>Lepidoptera</taxon>
        <taxon>Glossata</taxon>
        <taxon>Ditrysia</taxon>
        <taxon>Papilionoidea</taxon>
        <taxon>Pieridae</taxon>
        <taxon>Dismorphiinae</taxon>
        <taxon>Leptidea</taxon>
    </lineage>
</organism>
<dbReference type="InterPro" id="IPR036236">
    <property type="entry name" value="Znf_C2H2_sf"/>
</dbReference>
<proteinExistence type="predicted"/>
<feature type="domain" description="C2H2-type" evidence="8">
    <location>
        <begin position="524"/>
        <end position="551"/>
    </location>
</feature>
<comment type="subcellular location">
    <subcellularLocation>
        <location evidence="1">Nucleus</location>
    </subcellularLocation>
</comment>
<dbReference type="PROSITE" id="PS00028">
    <property type="entry name" value="ZINC_FINGER_C2H2_1"/>
    <property type="match status" value="4"/>
</dbReference>
<accession>A0A5E4PQG5</accession>
<dbReference type="Gene3D" id="3.30.160.60">
    <property type="entry name" value="Classic Zinc Finger"/>
    <property type="match status" value="3"/>
</dbReference>
<reference evidence="9 10" key="1">
    <citation type="submission" date="2017-07" db="EMBL/GenBank/DDBJ databases">
        <authorList>
            <person name="Talla V."/>
            <person name="Backstrom N."/>
        </authorList>
    </citation>
    <scope>NUCLEOTIDE SEQUENCE [LARGE SCALE GENOMIC DNA]</scope>
</reference>
<dbReference type="Pfam" id="PF07776">
    <property type="entry name" value="zf-AD"/>
    <property type="match status" value="1"/>
</dbReference>
<protein>
    <recommendedName>
        <fullName evidence="8">C2H2-type domain-containing protein</fullName>
    </recommendedName>
</protein>
<dbReference type="InterPro" id="IPR012934">
    <property type="entry name" value="Znf_AD"/>
</dbReference>
<evidence type="ECO:0000313" key="9">
    <source>
        <dbReference type="EMBL" id="VVC87265.1"/>
    </source>
</evidence>
<dbReference type="SUPFAM" id="SSF57716">
    <property type="entry name" value="Glucocorticoid receptor-like (DNA-binding domain)"/>
    <property type="match status" value="1"/>
</dbReference>
<keyword evidence="4 7" id="KW-0863">Zinc-finger</keyword>
<feature type="domain" description="C2H2-type" evidence="8">
    <location>
        <begin position="552"/>
        <end position="579"/>
    </location>
</feature>
<dbReference type="PANTHER" id="PTHR24394">
    <property type="entry name" value="ZINC FINGER PROTEIN"/>
    <property type="match status" value="1"/>
</dbReference>
<dbReference type="GO" id="GO:0030674">
    <property type="term" value="F:protein-macromolecule adaptor activity"/>
    <property type="evidence" value="ECO:0007669"/>
    <property type="project" value="UniProtKB-ARBA"/>
</dbReference>
<name>A0A5E4PQG5_9NEOP</name>
<sequence>MDDKFTWTPELTLKLFKLRFEYAWLFKKKKQPWTEFRKILLQKGFPEEMSLNHVRKKWSYTYDSYKIAKRENNKDWKYYKLFDKHFGKTKILDWKYESWSDEWRLKLIICITEAKLMKLDDFNLWRTVEQAMRSQDLPFDCCIQDIKGLWHHIRAMFNRKYLLTLKKGAELTEWPLYETMLEYFSKTDPQYLERLETESDTQLGESKSNSRKKKDFTKQEDTVSEFQWSKDITESFIQIRLQNDWMFREKPRAWERIRSMMIEEYGFPKTLTSRELSKKWASTFADYQKSKATNNKSWLYNSLFELYLGEGSMSLNPLIGWQEEWVMVLIESRSELANLFVNVKDETPAWSEHWPYYEAMSNYTQSNETANSSCDYIDDDYDDDDMKLIDIRQSDSLPYQICLICLQELESAYKFRRKCQEVDKRLRNTSDNQIKTETSIDDNISLNDEVDHDHSDEDYKMPVEKKERTKKPKPKIKIEAKMVNRRRKKMAHMKYDYWKICEICGKSTRNLVHHLDSHSSDKLYSCDVCQKKFKFKSGLSIHKAKHDPTPKKTCEVCGKTFHIMAQYRRHYVYHANERKFECETCGKRFHTSDILRVHCRSHTDERPFSCPDCGKTFRTAGCVSRHRRLVHKDRGTTLMLS</sequence>
<evidence type="ECO:0000259" key="8">
    <source>
        <dbReference type="PROSITE" id="PS50157"/>
    </source>
</evidence>
<dbReference type="Proteomes" id="UP000324832">
    <property type="component" value="Unassembled WGS sequence"/>
</dbReference>
<dbReference type="FunFam" id="3.30.160.60:FF:000145">
    <property type="entry name" value="Zinc finger protein 574"/>
    <property type="match status" value="1"/>
</dbReference>
<gene>
    <name evidence="9" type="ORF">LSINAPIS_LOCUS917</name>
</gene>
<feature type="domain" description="C2H2-type" evidence="8">
    <location>
        <begin position="580"/>
        <end position="607"/>
    </location>
</feature>
<dbReference type="InterPro" id="IPR013087">
    <property type="entry name" value="Znf_C2H2_type"/>
</dbReference>
<evidence type="ECO:0000256" key="7">
    <source>
        <dbReference type="PROSITE-ProRule" id="PRU00042"/>
    </source>
</evidence>
<dbReference type="GO" id="GO:0000981">
    <property type="term" value="F:DNA-binding transcription factor activity, RNA polymerase II-specific"/>
    <property type="evidence" value="ECO:0007669"/>
    <property type="project" value="TreeGrafter"/>
</dbReference>
<keyword evidence="10" id="KW-1185">Reference proteome</keyword>
<evidence type="ECO:0000256" key="6">
    <source>
        <dbReference type="ARBA" id="ARBA00023242"/>
    </source>
</evidence>
<dbReference type="SUPFAM" id="SSF57667">
    <property type="entry name" value="beta-beta-alpha zinc fingers"/>
    <property type="match status" value="2"/>
</dbReference>
<keyword evidence="3" id="KW-0677">Repeat</keyword>
<dbReference type="EMBL" id="FZQP02000093">
    <property type="protein sequence ID" value="VVC87265.1"/>
    <property type="molecule type" value="Genomic_DNA"/>
</dbReference>
<evidence type="ECO:0000256" key="5">
    <source>
        <dbReference type="ARBA" id="ARBA00022833"/>
    </source>
</evidence>
<dbReference type="SMART" id="SM00355">
    <property type="entry name" value="ZnF_C2H2"/>
    <property type="match status" value="5"/>
</dbReference>
<evidence type="ECO:0000256" key="3">
    <source>
        <dbReference type="ARBA" id="ARBA00022737"/>
    </source>
</evidence>
<dbReference type="GO" id="GO:0005634">
    <property type="term" value="C:nucleus"/>
    <property type="evidence" value="ECO:0007669"/>
    <property type="project" value="UniProtKB-SubCell"/>
</dbReference>
<dbReference type="Pfam" id="PF00096">
    <property type="entry name" value="zf-C2H2"/>
    <property type="match status" value="2"/>
</dbReference>
<evidence type="ECO:0000256" key="2">
    <source>
        <dbReference type="ARBA" id="ARBA00022723"/>
    </source>
</evidence>
<keyword evidence="2" id="KW-0479">Metal-binding</keyword>
<keyword evidence="6" id="KW-0539">Nucleus</keyword>
<dbReference type="AlphaFoldDB" id="A0A5E4PQG5"/>
<keyword evidence="5" id="KW-0862">Zinc</keyword>
<evidence type="ECO:0000313" key="10">
    <source>
        <dbReference type="Proteomes" id="UP000324832"/>
    </source>
</evidence>
<dbReference type="GO" id="GO:0008270">
    <property type="term" value="F:zinc ion binding"/>
    <property type="evidence" value="ECO:0007669"/>
    <property type="project" value="UniProtKB-KW"/>
</dbReference>
<feature type="domain" description="C2H2-type" evidence="8">
    <location>
        <begin position="608"/>
        <end position="636"/>
    </location>
</feature>
<evidence type="ECO:0000256" key="4">
    <source>
        <dbReference type="ARBA" id="ARBA00022771"/>
    </source>
</evidence>
<dbReference type="PROSITE" id="PS50157">
    <property type="entry name" value="ZINC_FINGER_C2H2_2"/>
    <property type="match status" value="4"/>
</dbReference>
<evidence type="ECO:0000256" key="1">
    <source>
        <dbReference type="ARBA" id="ARBA00004123"/>
    </source>
</evidence>